<dbReference type="NCBIfam" id="TIGR00060">
    <property type="entry name" value="L18_bact"/>
    <property type="match status" value="1"/>
</dbReference>
<accession>A0A1F7XWZ1</accession>
<evidence type="ECO:0000256" key="2">
    <source>
        <dbReference type="ARBA" id="ARBA00022730"/>
    </source>
</evidence>
<dbReference type="AlphaFoldDB" id="A0A1F7XWZ1"/>
<dbReference type="GO" id="GO:0003735">
    <property type="term" value="F:structural constituent of ribosome"/>
    <property type="evidence" value="ECO:0007669"/>
    <property type="project" value="InterPro"/>
</dbReference>
<dbReference type="InterPro" id="IPR057268">
    <property type="entry name" value="Ribosomal_L18"/>
</dbReference>
<evidence type="ECO:0000256" key="3">
    <source>
        <dbReference type="ARBA" id="ARBA00022884"/>
    </source>
</evidence>
<dbReference type="FunFam" id="3.30.420.100:FF:000001">
    <property type="entry name" value="50S ribosomal protein L18"/>
    <property type="match status" value="1"/>
</dbReference>
<organism evidence="8 9">
    <name type="scientific">Candidatus Woesebacteria bacterium RIFCSPHIGHO2_01_FULL_38_26b</name>
    <dbReference type="NCBI Taxonomy" id="1802491"/>
    <lineage>
        <taxon>Bacteria</taxon>
        <taxon>Candidatus Woeseibacteriota</taxon>
    </lineage>
</organism>
<dbReference type="Pfam" id="PF00861">
    <property type="entry name" value="Ribosomal_L18p"/>
    <property type="match status" value="1"/>
</dbReference>
<dbReference type="EMBL" id="MGGD01000065">
    <property type="protein sequence ID" value="OGM19551.1"/>
    <property type="molecule type" value="Genomic_DNA"/>
</dbReference>
<name>A0A1F7XWZ1_9BACT</name>
<gene>
    <name evidence="7" type="primary">rplR</name>
    <name evidence="8" type="ORF">A2771_02155</name>
</gene>
<dbReference type="Proteomes" id="UP000176741">
    <property type="component" value="Unassembled WGS sequence"/>
</dbReference>
<evidence type="ECO:0000256" key="5">
    <source>
        <dbReference type="ARBA" id="ARBA00023274"/>
    </source>
</evidence>
<dbReference type="PANTHER" id="PTHR12899">
    <property type="entry name" value="39S RIBOSOMAL PROTEIN L18, MITOCHONDRIAL"/>
    <property type="match status" value="1"/>
</dbReference>
<dbReference type="GO" id="GO:0022625">
    <property type="term" value="C:cytosolic large ribosomal subunit"/>
    <property type="evidence" value="ECO:0007669"/>
    <property type="project" value="TreeGrafter"/>
</dbReference>
<sequence>MDKIKTRIRKKKSIRAKIFGTKMRPRLSVYRSNRYIYAQIINDEQGATLVAISTKEKEEGSKKDTKLEVAEAVGQQLAKKALKKKIKKIVFDRNGYKYHGRVKSLAEGARKGGLEF</sequence>
<evidence type="ECO:0000313" key="8">
    <source>
        <dbReference type="EMBL" id="OGM19551.1"/>
    </source>
</evidence>
<dbReference type="InterPro" id="IPR005484">
    <property type="entry name" value="Ribosomal_uL18_bac/plant/anim"/>
</dbReference>
<protein>
    <recommendedName>
        <fullName evidence="6 7">Large ribosomal subunit protein uL18</fullName>
    </recommendedName>
</protein>
<keyword evidence="4 7" id="KW-0689">Ribosomal protein</keyword>
<dbReference type="CDD" id="cd00432">
    <property type="entry name" value="Ribosomal_L18_L5e"/>
    <property type="match status" value="1"/>
</dbReference>
<comment type="caution">
    <text evidence="8">The sequence shown here is derived from an EMBL/GenBank/DDBJ whole genome shotgun (WGS) entry which is preliminary data.</text>
</comment>
<evidence type="ECO:0000256" key="1">
    <source>
        <dbReference type="ARBA" id="ARBA00007116"/>
    </source>
</evidence>
<evidence type="ECO:0000313" key="9">
    <source>
        <dbReference type="Proteomes" id="UP000176741"/>
    </source>
</evidence>
<comment type="function">
    <text evidence="7">This is one of the proteins that bind and probably mediate the attachment of the 5S RNA into the large ribosomal subunit, where it forms part of the central protuberance.</text>
</comment>
<evidence type="ECO:0000256" key="6">
    <source>
        <dbReference type="ARBA" id="ARBA00035197"/>
    </source>
</evidence>
<proteinExistence type="inferred from homology"/>
<keyword evidence="2 7" id="KW-0699">rRNA-binding</keyword>
<reference evidence="8 9" key="1">
    <citation type="journal article" date="2016" name="Nat. Commun.">
        <title>Thousands of microbial genomes shed light on interconnected biogeochemical processes in an aquifer system.</title>
        <authorList>
            <person name="Anantharaman K."/>
            <person name="Brown C.T."/>
            <person name="Hug L.A."/>
            <person name="Sharon I."/>
            <person name="Castelle C.J."/>
            <person name="Probst A.J."/>
            <person name="Thomas B.C."/>
            <person name="Singh A."/>
            <person name="Wilkins M.J."/>
            <person name="Karaoz U."/>
            <person name="Brodie E.L."/>
            <person name="Williams K.H."/>
            <person name="Hubbard S.S."/>
            <person name="Banfield J.F."/>
        </authorList>
    </citation>
    <scope>NUCLEOTIDE SEQUENCE [LARGE SCALE GENOMIC DNA]</scope>
</reference>
<dbReference type="SUPFAM" id="SSF53137">
    <property type="entry name" value="Translational machinery components"/>
    <property type="match status" value="1"/>
</dbReference>
<keyword evidence="3 7" id="KW-0694">RNA-binding</keyword>
<keyword evidence="5 7" id="KW-0687">Ribonucleoprotein</keyword>
<dbReference type="InterPro" id="IPR004389">
    <property type="entry name" value="Ribosomal_uL18_bac-type"/>
</dbReference>
<dbReference type="HAMAP" id="MF_01337_B">
    <property type="entry name" value="Ribosomal_uL18_B"/>
    <property type="match status" value="1"/>
</dbReference>
<dbReference type="Gene3D" id="3.30.420.100">
    <property type="match status" value="1"/>
</dbReference>
<evidence type="ECO:0000256" key="7">
    <source>
        <dbReference type="HAMAP-Rule" id="MF_01337"/>
    </source>
</evidence>
<dbReference type="GO" id="GO:0008097">
    <property type="term" value="F:5S rRNA binding"/>
    <property type="evidence" value="ECO:0007669"/>
    <property type="project" value="TreeGrafter"/>
</dbReference>
<comment type="subunit">
    <text evidence="7">Part of the 50S ribosomal subunit; part of the 5S rRNA/L5/L18/L25 subcomplex. Contacts the 5S and 23S rRNAs.</text>
</comment>
<dbReference type="PANTHER" id="PTHR12899:SF3">
    <property type="entry name" value="LARGE RIBOSOMAL SUBUNIT PROTEIN UL18M"/>
    <property type="match status" value="1"/>
</dbReference>
<dbReference type="GO" id="GO:0006412">
    <property type="term" value="P:translation"/>
    <property type="evidence" value="ECO:0007669"/>
    <property type="project" value="UniProtKB-UniRule"/>
</dbReference>
<comment type="similarity">
    <text evidence="1 7">Belongs to the universal ribosomal protein uL18 family.</text>
</comment>
<evidence type="ECO:0000256" key="4">
    <source>
        <dbReference type="ARBA" id="ARBA00022980"/>
    </source>
</evidence>